<feature type="domain" description="Response regulatory" evidence="3">
    <location>
        <begin position="11"/>
        <end position="128"/>
    </location>
</feature>
<dbReference type="Proteomes" id="UP000681075">
    <property type="component" value="Unassembled WGS sequence"/>
</dbReference>
<dbReference type="SUPFAM" id="SSF52172">
    <property type="entry name" value="CheY-like"/>
    <property type="match status" value="1"/>
</dbReference>
<dbReference type="InterPro" id="IPR050595">
    <property type="entry name" value="Bact_response_regulator"/>
</dbReference>
<feature type="modified residue" description="4-aspartylphosphate" evidence="2">
    <location>
        <position position="61"/>
    </location>
</feature>
<sequence length="133" mass="14471">MNHVSASSLTRVLYVEDDPDIQAIVRIALETVGQLQLRICSSGQEAVDAVGEFRPDFLLLDVMMPGLDGPQTLEQIRSIDGFADVPAAFCTAKVQPQEIERLRALGACDVIAKPFDPLSLAAQLRSLYAEATR</sequence>
<proteinExistence type="predicted"/>
<dbReference type="PANTHER" id="PTHR44591:SF3">
    <property type="entry name" value="RESPONSE REGULATORY DOMAIN-CONTAINING PROTEIN"/>
    <property type="match status" value="1"/>
</dbReference>
<dbReference type="PROSITE" id="PS50110">
    <property type="entry name" value="RESPONSE_REGULATORY"/>
    <property type="match status" value="1"/>
</dbReference>
<dbReference type="SMART" id="SM00448">
    <property type="entry name" value="REC"/>
    <property type="match status" value="1"/>
</dbReference>
<name>A0A8S8XAX4_9PROT</name>
<gene>
    <name evidence="4" type="ORF">TMPK1_28600</name>
</gene>
<dbReference type="Pfam" id="PF00072">
    <property type="entry name" value="Response_reg"/>
    <property type="match status" value="1"/>
</dbReference>
<dbReference type="EMBL" id="BOPV01000001">
    <property type="protein sequence ID" value="GIL40623.1"/>
    <property type="molecule type" value="Genomic_DNA"/>
</dbReference>
<evidence type="ECO:0000313" key="5">
    <source>
        <dbReference type="Proteomes" id="UP000681075"/>
    </source>
</evidence>
<comment type="caution">
    <text evidence="4">The sequence shown here is derived from an EMBL/GenBank/DDBJ whole genome shotgun (WGS) entry which is preliminary data.</text>
</comment>
<accession>A0A8S8XAX4</accession>
<keyword evidence="1 2" id="KW-0597">Phosphoprotein</keyword>
<dbReference type="InterPro" id="IPR001789">
    <property type="entry name" value="Sig_transdc_resp-reg_receiver"/>
</dbReference>
<dbReference type="RefSeq" id="WP_420243762.1">
    <property type="nucleotide sequence ID" value="NZ_BOPV01000001.1"/>
</dbReference>
<dbReference type="GO" id="GO:0000160">
    <property type="term" value="P:phosphorelay signal transduction system"/>
    <property type="evidence" value="ECO:0007669"/>
    <property type="project" value="InterPro"/>
</dbReference>
<reference evidence="4" key="1">
    <citation type="submission" date="2021-02" db="EMBL/GenBank/DDBJ databases">
        <title>Genome sequence of Rhodospirillales sp. strain TMPK1 isolated from soil.</title>
        <authorList>
            <person name="Nakai R."/>
            <person name="Kusada H."/>
            <person name="Tamaki H."/>
        </authorList>
    </citation>
    <scope>NUCLEOTIDE SEQUENCE</scope>
    <source>
        <strain evidence="4">TMPK1</strain>
    </source>
</reference>
<evidence type="ECO:0000256" key="2">
    <source>
        <dbReference type="PROSITE-ProRule" id="PRU00169"/>
    </source>
</evidence>
<protein>
    <submittedName>
        <fullName evidence="4">Response regulator</fullName>
    </submittedName>
</protein>
<dbReference type="AlphaFoldDB" id="A0A8S8XAX4"/>
<evidence type="ECO:0000256" key="1">
    <source>
        <dbReference type="ARBA" id="ARBA00022553"/>
    </source>
</evidence>
<evidence type="ECO:0000313" key="4">
    <source>
        <dbReference type="EMBL" id="GIL40623.1"/>
    </source>
</evidence>
<organism evidence="4 5">
    <name type="scientific">Roseiterribacter gracilis</name>
    <dbReference type="NCBI Taxonomy" id="2812848"/>
    <lineage>
        <taxon>Bacteria</taxon>
        <taxon>Pseudomonadati</taxon>
        <taxon>Pseudomonadota</taxon>
        <taxon>Alphaproteobacteria</taxon>
        <taxon>Rhodospirillales</taxon>
        <taxon>Roseiterribacteraceae</taxon>
        <taxon>Roseiterribacter</taxon>
    </lineage>
</organism>
<dbReference type="Gene3D" id="3.40.50.2300">
    <property type="match status" value="1"/>
</dbReference>
<dbReference type="InterPro" id="IPR011006">
    <property type="entry name" value="CheY-like_superfamily"/>
</dbReference>
<keyword evidence="5" id="KW-1185">Reference proteome</keyword>
<evidence type="ECO:0000259" key="3">
    <source>
        <dbReference type="PROSITE" id="PS50110"/>
    </source>
</evidence>
<dbReference type="PANTHER" id="PTHR44591">
    <property type="entry name" value="STRESS RESPONSE REGULATOR PROTEIN 1"/>
    <property type="match status" value="1"/>
</dbReference>